<dbReference type="InterPro" id="IPR019861">
    <property type="entry name" value="PorP/SprF_Bacteroidetes"/>
</dbReference>
<sequence length="296" mass="32963">MKKINYILTGTLLLFSGVSFSQQDASFTQYRYHMNSINPAYAAIGEETAIASSLRDQWTGVPDAPLTQCVSFGTPIALNTGIGLSIVNDRTFMEKQTFVGIDFSYKMKLNPALDLYFGLKAGGNFYSVNTSGLDTYNIQADPALISYTSFNPNVGLGFVLKNEKYYVSLSVPRILSTQKVRNQSGYAVMASDRAHWYFSGGYDFELDSGLTPLVLKPSLMLRYVSNAPVSADFNSMLEIAKIFEIGAMYRTDQAFGVLTDFTINKRLLLGYSYEWITKPSLGSARGTYELFLKYTF</sequence>
<protein>
    <submittedName>
        <fullName evidence="2">Type IX secretion system membrane protein PorP/SprF</fullName>
    </submittedName>
</protein>
<dbReference type="Pfam" id="PF11751">
    <property type="entry name" value="PorP_SprF"/>
    <property type="match status" value="1"/>
</dbReference>
<proteinExistence type="predicted"/>
<dbReference type="RefSeq" id="WP_248729825.1">
    <property type="nucleotide sequence ID" value="NZ_CP096829.1"/>
</dbReference>
<gene>
    <name evidence="2" type="ORF">M0M44_11175</name>
</gene>
<evidence type="ECO:0000313" key="2">
    <source>
        <dbReference type="EMBL" id="UPZ17887.1"/>
    </source>
</evidence>
<evidence type="ECO:0000313" key="3">
    <source>
        <dbReference type="Proteomes" id="UP000829998"/>
    </source>
</evidence>
<keyword evidence="3" id="KW-1185">Reference proteome</keyword>
<keyword evidence="1" id="KW-0732">Signal</keyword>
<feature type="chain" id="PRO_5046093250" evidence="1">
    <location>
        <begin position="22"/>
        <end position="296"/>
    </location>
</feature>
<name>A0ABY4LYJ5_9FLAO</name>
<dbReference type="NCBIfam" id="TIGR03519">
    <property type="entry name" value="T9SS_PorP_fam"/>
    <property type="match status" value="1"/>
</dbReference>
<dbReference type="Proteomes" id="UP000829998">
    <property type="component" value="Chromosome"/>
</dbReference>
<feature type="signal peptide" evidence="1">
    <location>
        <begin position="1"/>
        <end position="21"/>
    </location>
</feature>
<evidence type="ECO:0000256" key="1">
    <source>
        <dbReference type="SAM" id="SignalP"/>
    </source>
</evidence>
<accession>A0ABY4LYJ5</accession>
<reference evidence="2 3" key="1">
    <citation type="submission" date="2022-04" db="EMBL/GenBank/DDBJ databases">
        <authorList>
            <person name="Ra J.-S."/>
            <person name="Kim S.-B."/>
        </authorList>
    </citation>
    <scope>NUCLEOTIDE SEQUENCE [LARGE SCALE GENOMIC DNA]</scope>
    <source>
        <strain evidence="2 3">MMS21-Er5</strain>
    </source>
</reference>
<organism evidence="2 3">
    <name type="scientific">Flavobacterium humidisoli</name>
    <dbReference type="NCBI Taxonomy" id="2937442"/>
    <lineage>
        <taxon>Bacteria</taxon>
        <taxon>Pseudomonadati</taxon>
        <taxon>Bacteroidota</taxon>
        <taxon>Flavobacteriia</taxon>
        <taxon>Flavobacteriales</taxon>
        <taxon>Flavobacteriaceae</taxon>
        <taxon>Flavobacterium</taxon>
    </lineage>
</organism>
<dbReference type="EMBL" id="CP096829">
    <property type="protein sequence ID" value="UPZ17887.1"/>
    <property type="molecule type" value="Genomic_DNA"/>
</dbReference>